<gene>
    <name evidence="1" type="ORF">N341_02231</name>
</gene>
<dbReference type="PANTHER" id="PTHR33395:SF22">
    <property type="entry name" value="REVERSE TRANSCRIPTASE DOMAIN-CONTAINING PROTEIN"/>
    <property type="match status" value="1"/>
</dbReference>
<organism evidence="1 2">
    <name type="scientific">Tyto alba</name>
    <name type="common">Barn owl</name>
    <dbReference type="NCBI Taxonomy" id="56313"/>
    <lineage>
        <taxon>Eukaryota</taxon>
        <taxon>Metazoa</taxon>
        <taxon>Chordata</taxon>
        <taxon>Craniata</taxon>
        <taxon>Vertebrata</taxon>
        <taxon>Euteleostomi</taxon>
        <taxon>Archelosauria</taxon>
        <taxon>Archosauria</taxon>
        <taxon>Dinosauria</taxon>
        <taxon>Saurischia</taxon>
        <taxon>Theropoda</taxon>
        <taxon>Coelurosauria</taxon>
        <taxon>Aves</taxon>
        <taxon>Neognathae</taxon>
        <taxon>Neoaves</taxon>
        <taxon>Telluraves</taxon>
        <taxon>Strigiformes</taxon>
        <taxon>Tytonidae</taxon>
        <taxon>Tyto</taxon>
    </lineage>
</organism>
<evidence type="ECO:0008006" key="3">
    <source>
        <dbReference type="Google" id="ProtNLM"/>
    </source>
</evidence>
<name>A0A093EFK2_TYTAL</name>
<dbReference type="EMBL" id="KK367195">
    <property type="protein sequence ID" value="KFV41736.1"/>
    <property type="molecule type" value="Genomic_DNA"/>
</dbReference>
<dbReference type="PANTHER" id="PTHR33395">
    <property type="entry name" value="TRANSCRIPTASE, PUTATIVE-RELATED-RELATED"/>
    <property type="match status" value="1"/>
</dbReference>
<sequence>SEHKGRDQEKEEPPTVAEDQIRYHLRNMKVHKSVGPAELHPQVLMELVDEVAKPLCIVFEKLWQFGGVPADWKRGSITPIFKKRKKGNYSPVSLTSMLSKIMEQILLETMLRQMENKEV</sequence>
<dbReference type="GO" id="GO:0031012">
    <property type="term" value="C:extracellular matrix"/>
    <property type="evidence" value="ECO:0007669"/>
    <property type="project" value="TreeGrafter"/>
</dbReference>
<feature type="non-terminal residue" evidence="1">
    <location>
        <position position="119"/>
    </location>
</feature>
<keyword evidence="2" id="KW-1185">Reference proteome</keyword>
<dbReference type="GO" id="GO:0007508">
    <property type="term" value="P:larval heart development"/>
    <property type="evidence" value="ECO:0007669"/>
    <property type="project" value="TreeGrafter"/>
</dbReference>
<evidence type="ECO:0000313" key="1">
    <source>
        <dbReference type="EMBL" id="KFV41736.1"/>
    </source>
</evidence>
<dbReference type="AlphaFoldDB" id="A0A093EFK2"/>
<feature type="non-terminal residue" evidence="1">
    <location>
        <position position="1"/>
    </location>
</feature>
<protein>
    <recommendedName>
        <fullName evidence="3">RNA-directed DNA polymerase from mobile element jockey</fullName>
    </recommendedName>
</protein>
<proteinExistence type="predicted"/>
<reference evidence="1 2" key="1">
    <citation type="submission" date="2014-04" db="EMBL/GenBank/DDBJ databases">
        <title>Genome evolution of avian class.</title>
        <authorList>
            <person name="Zhang G."/>
            <person name="Li C."/>
        </authorList>
    </citation>
    <scope>NUCLEOTIDE SEQUENCE [LARGE SCALE GENOMIC DNA]</scope>
    <source>
        <strain evidence="1">BGI_N341</strain>
    </source>
</reference>
<dbReference type="Proteomes" id="UP000054190">
    <property type="component" value="Unassembled WGS sequence"/>
</dbReference>
<dbReference type="GO" id="GO:0061343">
    <property type="term" value="P:cell adhesion involved in heart morphogenesis"/>
    <property type="evidence" value="ECO:0007669"/>
    <property type="project" value="TreeGrafter"/>
</dbReference>
<evidence type="ECO:0000313" key="2">
    <source>
        <dbReference type="Proteomes" id="UP000054190"/>
    </source>
</evidence>
<accession>A0A093EFK2</accession>